<keyword evidence="3" id="KW-1185">Reference proteome</keyword>
<protein>
    <submittedName>
        <fullName evidence="2">HTH-type transcriptional regulator YddM</fullName>
    </submittedName>
</protein>
<evidence type="ECO:0000313" key="3">
    <source>
        <dbReference type="Proteomes" id="UP000427071"/>
    </source>
</evidence>
<gene>
    <name evidence="2" type="primary">yddM</name>
    <name evidence="2" type="ORF">CKALI_05555</name>
</gene>
<dbReference type="SUPFAM" id="SSF47413">
    <property type="entry name" value="lambda repressor-like DNA-binding domains"/>
    <property type="match status" value="1"/>
</dbReference>
<sequence>MNMHSPSHPGEVILEDVLSELEISIAEASRRLGVSRVALSRVLHGHAAMSPQLALRFEVAGIGNAKLWLDMQAAYDLAHLKEQGLPKVESLLSN</sequence>
<dbReference type="Proteomes" id="UP000427071">
    <property type="component" value="Chromosome"/>
</dbReference>
<dbReference type="KEGG" id="ckw:CKALI_05555"/>
<dbReference type="InterPro" id="IPR010982">
    <property type="entry name" value="Lambda_DNA-bd_dom_sf"/>
</dbReference>
<keyword evidence="1" id="KW-0238">DNA-binding</keyword>
<dbReference type="NCBIfam" id="TIGR02607">
    <property type="entry name" value="antidote_HigA"/>
    <property type="match status" value="1"/>
</dbReference>
<dbReference type="InterPro" id="IPR013430">
    <property type="entry name" value="Toxin_antidote_HigA"/>
</dbReference>
<evidence type="ECO:0000313" key="2">
    <source>
        <dbReference type="EMBL" id="QGU01981.1"/>
    </source>
</evidence>
<organism evidence="2 3">
    <name type="scientific">Corynebacterium kalinowskii</name>
    <dbReference type="NCBI Taxonomy" id="2675216"/>
    <lineage>
        <taxon>Bacteria</taxon>
        <taxon>Bacillati</taxon>
        <taxon>Actinomycetota</taxon>
        <taxon>Actinomycetes</taxon>
        <taxon>Mycobacteriales</taxon>
        <taxon>Corynebacteriaceae</taxon>
        <taxon>Corynebacterium</taxon>
    </lineage>
</organism>
<proteinExistence type="predicted"/>
<dbReference type="AlphaFoldDB" id="A0A6B8VQ80"/>
<dbReference type="PANTHER" id="PTHR36924:SF1">
    <property type="entry name" value="ANTITOXIN HIGA-1"/>
    <property type="match status" value="1"/>
</dbReference>
<name>A0A6B8VQ80_9CORY</name>
<dbReference type="Gene3D" id="1.10.260.40">
    <property type="entry name" value="lambda repressor-like DNA-binding domains"/>
    <property type="match status" value="1"/>
</dbReference>
<dbReference type="GO" id="GO:0003677">
    <property type="term" value="F:DNA binding"/>
    <property type="evidence" value="ECO:0007669"/>
    <property type="project" value="UniProtKB-KW"/>
</dbReference>
<dbReference type="PANTHER" id="PTHR36924">
    <property type="entry name" value="ANTITOXIN HIGA-1"/>
    <property type="match status" value="1"/>
</dbReference>
<reference evidence="3" key="1">
    <citation type="submission" date="2019-11" db="EMBL/GenBank/DDBJ databases">
        <title>Complete genome sequence of Corynebacterium kalinowskii 1959, a novel Corynebacterium species isolated from soil of a small paddock in Vilsendorf, Germany.</title>
        <authorList>
            <person name="Schaffert L."/>
            <person name="Ruwe M."/>
            <person name="Milse J."/>
            <person name="Hanuschka K."/>
            <person name="Ortseifen V."/>
            <person name="Droste J."/>
            <person name="Brandt D."/>
            <person name="Schlueter L."/>
            <person name="Kutter Y."/>
            <person name="Vinke S."/>
            <person name="Viehoefer P."/>
            <person name="Jacob L."/>
            <person name="Luebke N.-C."/>
            <person name="Schulte-Berndt E."/>
            <person name="Hain C."/>
            <person name="Linder M."/>
            <person name="Schmidt P."/>
            <person name="Wollenschlaeger L."/>
            <person name="Luttermann T."/>
            <person name="Thieme E."/>
            <person name="Hassa J."/>
            <person name="Haak M."/>
            <person name="Wittchen M."/>
            <person name="Mentz A."/>
            <person name="Persicke M."/>
            <person name="Busche T."/>
            <person name="Ruckert C."/>
        </authorList>
    </citation>
    <scope>NUCLEOTIDE SEQUENCE [LARGE SCALE GENOMIC DNA]</scope>
    <source>
        <strain evidence="3">1959</strain>
    </source>
</reference>
<dbReference type="EMBL" id="CP046452">
    <property type="protein sequence ID" value="QGU01981.1"/>
    <property type="molecule type" value="Genomic_DNA"/>
</dbReference>
<accession>A0A6B8VQ80</accession>
<evidence type="ECO:0000256" key="1">
    <source>
        <dbReference type="ARBA" id="ARBA00023125"/>
    </source>
</evidence>